<dbReference type="GO" id="GO:0070860">
    <property type="term" value="C:RNA polymerase I core factor complex"/>
    <property type="evidence" value="ECO:0007669"/>
    <property type="project" value="TreeGrafter"/>
</dbReference>
<evidence type="ECO:0000256" key="1">
    <source>
        <dbReference type="SAM" id="MobiDB-lite"/>
    </source>
</evidence>
<feature type="compositionally biased region" description="Basic residues" evidence="1">
    <location>
        <begin position="58"/>
        <end position="67"/>
    </location>
</feature>
<dbReference type="PANTHER" id="PTHR28244:SF1">
    <property type="entry name" value="RNA POLYMERASE I-SPECIFIC TRANSCRIPTION INITIATION FACTOR RRN11"/>
    <property type="match status" value="1"/>
</dbReference>
<keyword evidence="2" id="KW-0396">Initiation factor</keyword>
<feature type="compositionally biased region" description="Polar residues" evidence="1">
    <location>
        <begin position="75"/>
        <end position="88"/>
    </location>
</feature>
<dbReference type="Proteomes" id="UP001321749">
    <property type="component" value="Unassembled WGS sequence"/>
</dbReference>
<feature type="compositionally biased region" description="Basic residues" evidence="1">
    <location>
        <begin position="472"/>
        <end position="481"/>
    </location>
</feature>
<keyword evidence="3" id="KW-1185">Reference proteome</keyword>
<reference evidence="2" key="2">
    <citation type="submission" date="2023-06" db="EMBL/GenBank/DDBJ databases">
        <authorList>
            <consortium name="Lawrence Berkeley National Laboratory"/>
            <person name="Mondo S.J."/>
            <person name="Hensen N."/>
            <person name="Bonometti L."/>
            <person name="Westerberg I."/>
            <person name="Brannstrom I.O."/>
            <person name="Guillou S."/>
            <person name="Cros-Aarteil S."/>
            <person name="Calhoun S."/>
            <person name="Haridas S."/>
            <person name="Kuo A."/>
            <person name="Pangilinan J."/>
            <person name="Riley R."/>
            <person name="Labutti K."/>
            <person name="Andreopoulos B."/>
            <person name="Lipzen A."/>
            <person name="Chen C."/>
            <person name="Yanf M."/>
            <person name="Daum C."/>
            <person name="Ng V."/>
            <person name="Clum A."/>
            <person name="Steindorff A."/>
            <person name="Ohm R."/>
            <person name="Martin F."/>
            <person name="Silar P."/>
            <person name="Natvig D."/>
            <person name="Lalanne C."/>
            <person name="Gautier V."/>
            <person name="Ament-Velasquez S.L."/>
            <person name="Kruys A."/>
            <person name="Hutchinson M.I."/>
            <person name="Powell A.J."/>
            <person name="Barry K."/>
            <person name="Miller A.N."/>
            <person name="Grigoriev I.V."/>
            <person name="Debuchy R."/>
            <person name="Gladieux P."/>
            <person name="Thoren M.H."/>
            <person name="Johannesson H."/>
        </authorList>
    </citation>
    <scope>NUCLEOTIDE SEQUENCE</scope>
    <source>
        <strain evidence="2">PSN324</strain>
    </source>
</reference>
<evidence type="ECO:0000313" key="3">
    <source>
        <dbReference type="Proteomes" id="UP001321749"/>
    </source>
</evidence>
<dbReference type="InterPro" id="IPR053029">
    <property type="entry name" value="RNA_pol_I-specific_init_factor"/>
</dbReference>
<name>A0AAV9HZS4_9PEZI</name>
<keyword evidence="2" id="KW-0648">Protein biosynthesis</keyword>
<dbReference type="EMBL" id="MU864941">
    <property type="protein sequence ID" value="KAK4465256.1"/>
    <property type="molecule type" value="Genomic_DNA"/>
</dbReference>
<feature type="region of interest" description="Disordered" evidence="1">
    <location>
        <begin position="334"/>
        <end position="393"/>
    </location>
</feature>
<proteinExistence type="predicted"/>
<feature type="compositionally biased region" description="Basic and acidic residues" evidence="1">
    <location>
        <begin position="461"/>
        <end position="471"/>
    </location>
</feature>
<feature type="compositionally biased region" description="Acidic residues" evidence="1">
    <location>
        <begin position="341"/>
        <end position="373"/>
    </location>
</feature>
<dbReference type="PANTHER" id="PTHR28244">
    <property type="entry name" value="RNA POLYMERASE I-SPECIFIC TRANSCRIPTION INITIATION FACTOR RRN11"/>
    <property type="match status" value="1"/>
</dbReference>
<organism evidence="2 3">
    <name type="scientific">Cladorrhinum samala</name>
    <dbReference type="NCBI Taxonomy" id="585594"/>
    <lineage>
        <taxon>Eukaryota</taxon>
        <taxon>Fungi</taxon>
        <taxon>Dikarya</taxon>
        <taxon>Ascomycota</taxon>
        <taxon>Pezizomycotina</taxon>
        <taxon>Sordariomycetes</taxon>
        <taxon>Sordariomycetidae</taxon>
        <taxon>Sordariales</taxon>
        <taxon>Podosporaceae</taxon>
        <taxon>Cladorrhinum</taxon>
    </lineage>
</organism>
<evidence type="ECO:0000313" key="2">
    <source>
        <dbReference type="EMBL" id="KAK4465256.1"/>
    </source>
</evidence>
<reference evidence="2" key="1">
    <citation type="journal article" date="2023" name="Mol. Phylogenet. Evol.">
        <title>Genome-scale phylogeny and comparative genomics of the fungal order Sordariales.</title>
        <authorList>
            <person name="Hensen N."/>
            <person name="Bonometti L."/>
            <person name="Westerberg I."/>
            <person name="Brannstrom I.O."/>
            <person name="Guillou S."/>
            <person name="Cros-Aarteil S."/>
            <person name="Calhoun S."/>
            <person name="Haridas S."/>
            <person name="Kuo A."/>
            <person name="Mondo S."/>
            <person name="Pangilinan J."/>
            <person name="Riley R."/>
            <person name="LaButti K."/>
            <person name="Andreopoulos B."/>
            <person name="Lipzen A."/>
            <person name="Chen C."/>
            <person name="Yan M."/>
            <person name="Daum C."/>
            <person name="Ng V."/>
            <person name="Clum A."/>
            <person name="Steindorff A."/>
            <person name="Ohm R.A."/>
            <person name="Martin F."/>
            <person name="Silar P."/>
            <person name="Natvig D.O."/>
            <person name="Lalanne C."/>
            <person name="Gautier V."/>
            <person name="Ament-Velasquez S.L."/>
            <person name="Kruys A."/>
            <person name="Hutchinson M.I."/>
            <person name="Powell A.J."/>
            <person name="Barry K."/>
            <person name="Miller A.N."/>
            <person name="Grigoriev I.V."/>
            <person name="Debuchy R."/>
            <person name="Gladieux P."/>
            <person name="Hiltunen Thoren M."/>
            <person name="Johannesson H."/>
        </authorList>
    </citation>
    <scope>NUCLEOTIDE SEQUENCE</scope>
    <source>
        <strain evidence="2">PSN324</strain>
    </source>
</reference>
<gene>
    <name evidence="2" type="ORF">QBC42DRAFT_314513</name>
</gene>
<feature type="region of interest" description="Disordered" evidence="1">
    <location>
        <begin position="455"/>
        <end position="529"/>
    </location>
</feature>
<feature type="compositionally biased region" description="Basic and acidic residues" evidence="1">
    <location>
        <begin position="226"/>
        <end position="236"/>
    </location>
</feature>
<dbReference type="GO" id="GO:0042790">
    <property type="term" value="P:nucleolar large rRNA transcription by RNA polymerase I"/>
    <property type="evidence" value="ECO:0007669"/>
    <property type="project" value="TreeGrafter"/>
</dbReference>
<dbReference type="AlphaFoldDB" id="A0AAV9HZS4"/>
<feature type="region of interest" description="Disordered" evidence="1">
    <location>
        <begin position="1"/>
        <end position="147"/>
    </location>
</feature>
<dbReference type="GO" id="GO:0001164">
    <property type="term" value="F:RNA polymerase I core promoter sequence-specific DNA binding"/>
    <property type="evidence" value="ECO:0007669"/>
    <property type="project" value="TreeGrafter"/>
</dbReference>
<dbReference type="GO" id="GO:0003743">
    <property type="term" value="F:translation initiation factor activity"/>
    <property type="evidence" value="ECO:0007669"/>
    <property type="project" value="UniProtKB-KW"/>
</dbReference>
<feature type="region of interest" description="Disordered" evidence="1">
    <location>
        <begin position="255"/>
        <end position="274"/>
    </location>
</feature>
<feature type="compositionally biased region" description="Low complexity" evidence="1">
    <location>
        <begin position="122"/>
        <end position="132"/>
    </location>
</feature>
<dbReference type="GO" id="GO:0017025">
    <property type="term" value="F:TBP-class protein binding"/>
    <property type="evidence" value="ECO:0007669"/>
    <property type="project" value="TreeGrafter"/>
</dbReference>
<sequence>MDRKRKRTHSPSPDPTDPNNEIINPLSHSPSTLRQFTIAGLSHSQPLPSKTYPGFPHRAPRHPKPHPARPSSPATSSGHATLNYTTGSEGDDEANPYTSQDEPAGANPYTYTTEDETDFGPSSSASSASAAAARKRRATKEGNKARAYGSRVGVLTATVKRCLAEGDIPTAKWAFSLLCRAKVRGKRVDLRFERAWELGAEILMREGEPPLPSRRKGRSGREEEEEKKKKEKEQVEVERTAMELQEERMAMEVVAEKDGKREEEEGKEDKDAKLAREQENLVRVKAYYECLIQQHPYSKQHPGSTGVVVDFYAALFSAEMEGVWSVHRRAAEKVREKEENPEMDEDGEEEDEEMGLDEMDTDVDMDDEEEGWDDPERRLVKEDGRKENDEEHLAGLSRREIRLREEKNDARMTALGKMLDIAQRMDTVMETVPFSKDQELLRLRAMVSLYIGDLYVPPPPRSEKEEDESRKAKARQRKKARGFLDKIKEGGGELKEHDEGLWRSLDSDEEDYEESEEEEHTLLPMFSSM</sequence>
<feature type="region of interest" description="Disordered" evidence="1">
    <location>
        <begin position="207"/>
        <end position="236"/>
    </location>
</feature>
<feature type="compositionally biased region" description="Polar residues" evidence="1">
    <location>
        <begin position="17"/>
        <end position="35"/>
    </location>
</feature>
<feature type="compositionally biased region" description="Basic and acidic residues" evidence="1">
    <location>
        <begin position="482"/>
        <end position="501"/>
    </location>
</feature>
<feature type="compositionally biased region" description="Basic and acidic residues" evidence="1">
    <location>
        <begin position="374"/>
        <end position="393"/>
    </location>
</feature>
<feature type="compositionally biased region" description="Acidic residues" evidence="1">
    <location>
        <begin position="507"/>
        <end position="519"/>
    </location>
</feature>
<protein>
    <submittedName>
        <fullName evidence="2">RNA polymerase I-specific transcription initiation factor rrn11</fullName>
    </submittedName>
</protein>
<comment type="caution">
    <text evidence="2">The sequence shown here is derived from an EMBL/GenBank/DDBJ whole genome shotgun (WGS) entry which is preliminary data.</text>
</comment>
<accession>A0AAV9HZS4</accession>